<protein>
    <recommendedName>
        <fullName evidence="4">Lipoprotein</fullName>
    </recommendedName>
</protein>
<gene>
    <name evidence="2" type="ORF">SAMN05192580_0185</name>
</gene>
<feature type="chain" id="PRO_5011779801" description="Lipoprotein" evidence="1">
    <location>
        <begin position="20"/>
        <end position="118"/>
    </location>
</feature>
<reference evidence="2 3" key="1">
    <citation type="submission" date="2016-10" db="EMBL/GenBank/DDBJ databases">
        <authorList>
            <person name="de Groot N.N."/>
        </authorList>
    </citation>
    <scope>NUCLEOTIDE SEQUENCE [LARGE SCALE GENOMIC DNA]</scope>
    <source>
        <strain evidence="2 3">S5-249</strain>
    </source>
</reference>
<accession>A0A1I6JET7</accession>
<dbReference type="OrthoDB" id="7564929at2"/>
<dbReference type="EMBL" id="FOZG01000001">
    <property type="protein sequence ID" value="SFR77481.1"/>
    <property type="molecule type" value="Genomic_DNA"/>
</dbReference>
<dbReference type="Proteomes" id="UP000198824">
    <property type="component" value="Unassembled WGS sequence"/>
</dbReference>
<feature type="signal peptide" evidence="1">
    <location>
        <begin position="1"/>
        <end position="19"/>
    </location>
</feature>
<evidence type="ECO:0000313" key="2">
    <source>
        <dbReference type="EMBL" id="SFR77481.1"/>
    </source>
</evidence>
<dbReference type="RefSeq" id="WP_131819142.1">
    <property type="nucleotide sequence ID" value="NZ_FOZG01000001.1"/>
</dbReference>
<sequence length="118" mass="12484">MRSWTMVAAALLAAGCGGADDPVVIDGSSQEAFEQTLAAAKRDVGPSDRLKVEAALAEYRARIFAKADNRQEFQRLYRAGLDGLTVPAIAAQFDKDVDRVGGKAADAIFDAKRALKGG</sequence>
<dbReference type="STRING" id="1166337.SAMN05192580_0185"/>
<evidence type="ECO:0000256" key="1">
    <source>
        <dbReference type="SAM" id="SignalP"/>
    </source>
</evidence>
<proteinExistence type="predicted"/>
<keyword evidence="3" id="KW-1185">Reference proteome</keyword>
<keyword evidence="1" id="KW-0732">Signal</keyword>
<evidence type="ECO:0000313" key="3">
    <source>
        <dbReference type="Proteomes" id="UP000198824"/>
    </source>
</evidence>
<organism evidence="2 3">
    <name type="scientific">Sphingomonas jatrophae</name>
    <dbReference type="NCBI Taxonomy" id="1166337"/>
    <lineage>
        <taxon>Bacteria</taxon>
        <taxon>Pseudomonadati</taxon>
        <taxon>Pseudomonadota</taxon>
        <taxon>Alphaproteobacteria</taxon>
        <taxon>Sphingomonadales</taxon>
        <taxon>Sphingomonadaceae</taxon>
        <taxon>Sphingomonas</taxon>
    </lineage>
</organism>
<evidence type="ECO:0008006" key="4">
    <source>
        <dbReference type="Google" id="ProtNLM"/>
    </source>
</evidence>
<dbReference type="AlphaFoldDB" id="A0A1I6JET7"/>
<dbReference type="PROSITE" id="PS51257">
    <property type="entry name" value="PROKAR_LIPOPROTEIN"/>
    <property type="match status" value="1"/>
</dbReference>
<name>A0A1I6JET7_9SPHN</name>